<dbReference type="AlphaFoldDB" id="A0A822G2A4"/>
<gene>
    <name evidence="2" type="ORF">QYT958_LOCUS46573</name>
    <name evidence="3" type="ORF">QYT958_LOCUS47709</name>
</gene>
<dbReference type="EMBL" id="CAJOBR010091299">
    <property type="protein sequence ID" value="CAF5141256.1"/>
    <property type="molecule type" value="Genomic_DNA"/>
</dbReference>
<protein>
    <submittedName>
        <fullName evidence="3">Uncharacterized protein</fullName>
    </submittedName>
</protein>
<name>A0A822G2A4_9BILA</name>
<dbReference type="EMBL" id="CAJOBR010083450">
    <property type="protein sequence ID" value="CAF5128376.1"/>
    <property type="molecule type" value="Genomic_DNA"/>
</dbReference>
<feature type="non-terminal residue" evidence="3">
    <location>
        <position position="42"/>
    </location>
</feature>
<organism evidence="3 4">
    <name type="scientific">Rotaria socialis</name>
    <dbReference type="NCBI Taxonomy" id="392032"/>
    <lineage>
        <taxon>Eukaryota</taxon>
        <taxon>Metazoa</taxon>
        <taxon>Spiralia</taxon>
        <taxon>Gnathifera</taxon>
        <taxon>Rotifera</taxon>
        <taxon>Eurotatoria</taxon>
        <taxon>Bdelloidea</taxon>
        <taxon>Philodinida</taxon>
        <taxon>Philodinidae</taxon>
        <taxon>Rotaria</taxon>
    </lineage>
</organism>
<feature type="region of interest" description="Disordered" evidence="1">
    <location>
        <begin position="1"/>
        <end position="42"/>
    </location>
</feature>
<feature type="non-terminal residue" evidence="3">
    <location>
        <position position="1"/>
    </location>
</feature>
<sequence>TGESDDEDDDIDDEDLQLIAENTNKPRRPVRVQIEGEDSDEE</sequence>
<evidence type="ECO:0000313" key="3">
    <source>
        <dbReference type="EMBL" id="CAF5141256.1"/>
    </source>
</evidence>
<evidence type="ECO:0000313" key="2">
    <source>
        <dbReference type="EMBL" id="CAF5128376.1"/>
    </source>
</evidence>
<comment type="caution">
    <text evidence="3">The sequence shown here is derived from an EMBL/GenBank/DDBJ whole genome shotgun (WGS) entry which is preliminary data.</text>
</comment>
<feature type="compositionally biased region" description="Acidic residues" evidence="1">
    <location>
        <begin position="1"/>
        <end position="16"/>
    </location>
</feature>
<evidence type="ECO:0000256" key="1">
    <source>
        <dbReference type="SAM" id="MobiDB-lite"/>
    </source>
</evidence>
<reference evidence="3" key="1">
    <citation type="submission" date="2021-02" db="EMBL/GenBank/DDBJ databases">
        <authorList>
            <person name="Nowell W R."/>
        </authorList>
    </citation>
    <scope>NUCLEOTIDE SEQUENCE</scope>
</reference>
<dbReference type="Proteomes" id="UP000663848">
    <property type="component" value="Unassembled WGS sequence"/>
</dbReference>
<evidence type="ECO:0000313" key="4">
    <source>
        <dbReference type="Proteomes" id="UP000663848"/>
    </source>
</evidence>
<accession>A0A822G2A4</accession>
<proteinExistence type="predicted"/>